<dbReference type="InterPro" id="IPR043129">
    <property type="entry name" value="ATPase_NBD"/>
</dbReference>
<dbReference type="InterPro" id="IPR050406">
    <property type="entry name" value="FGGY_Carb_Kinase"/>
</dbReference>
<dbReference type="InterPro" id="IPR018485">
    <property type="entry name" value="FGGY_C"/>
</dbReference>
<comment type="similarity">
    <text evidence="1">Belongs to the FGGY kinase family.</text>
</comment>
<dbReference type="PANTHER" id="PTHR43095:SF2">
    <property type="entry name" value="GLUCONOKINASE"/>
    <property type="match status" value="1"/>
</dbReference>
<dbReference type="EMBL" id="RBVX01000065">
    <property type="protein sequence ID" value="RSL29463.1"/>
    <property type="molecule type" value="Genomic_DNA"/>
</dbReference>
<evidence type="ECO:0000259" key="4">
    <source>
        <dbReference type="Pfam" id="PF00370"/>
    </source>
</evidence>
<dbReference type="InterPro" id="IPR018483">
    <property type="entry name" value="Carb_kinase_FGGY_CS"/>
</dbReference>
<evidence type="ECO:0000256" key="3">
    <source>
        <dbReference type="ARBA" id="ARBA00022777"/>
    </source>
</evidence>
<dbReference type="InterPro" id="IPR018484">
    <property type="entry name" value="FGGY_N"/>
</dbReference>
<name>A0A3R9QMZ8_9BACI</name>
<sequence>MIENANICLFCSERTIYMKAVIGIDIGTTSAKVVIFRPNGSVITEAESSYPVLEPQPGHMEQDPHEIEQALIDALHEAIADSGLSASSIQAAGISSAMHSLICVDESLTPLTNVLIWSDRRSVPQVERLRASDRKTLYENTGTPIHPMSPLLKLRWMYDESFVPYQTAASYISMKEYILRKWFHQDVVDYATASASGLFNIHRLEWDQDALNYAGISAEQLSTPVPPTHIVTGLNKDIARQTGLQQDIPIAVGASDGPLANLGVGAVDDSKTVVTVGTSGAVRQFVNKPFLDPDERVFCYAVSENQYIMGGPTNNGGNVLDWLQHTLQSPDKQPGVSDVESYLQMAGDIKAGSNGLLFLPYLNGERAPHWDATLKGSFFGLSHSHTQAHMARAGLEGVIYALYSIQEAIDTLGHSSDTIYANGGFARSELWLQILADVFGRTVKVPVSHQSSAWGAACTALIAIGSLSSYEEGTKDIAFQTSIPSQDMNNAAYRELYHFFKRLTEQTSTIARDMQHFQQ</sequence>
<reference evidence="6 7" key="1">
    <citation type="submission" date="2018-10" db="EMBL/GenBank/DDBJ databases">
        <title>Draft genome sequence of Bacillus salarius IM0101, isolated from a hypersaline soil in Inner Mongolia, China.</title>
        <authorList>
            <person name="Yamprayoonswat W."/>
            <person name="Boonvisut S."/>
            <person name="Jumpathong W."/>
            <person name="Sittihan S."/>
            <person name="Ruangsuj P."/>
            <person name="Wanthongcharoen S."/>
            <person name="Thongpramul N."/>
            <person name="Pimmason S."/>
            <person name="Yu B."/>
            <person name="Yasawong M."/>
        </authorList>
    </citation>
    <scope>NUCLEOTIDE SEQUENCE [LARGE SCALE GENOMIC DNA]</scope>
    <source>
        <strain evidence="6 7">IM0101</strain>
    </source>
</reference>
<keyword evidence="3 6" id="KW-0418">Kinase</keyword>
<evidence type="ECO:0000256" key="1">
    <source>
        <dbReference type="ARBA" id="ARBA00009156"/>
    </source>
</evidence>
<gene>
    <name evidence="6" type="ORF">D7Z54_30995</name>
</gene>
<protein>
    <submittedName>
        <fullName evidence="6">Gluconate kinase</fullName>
    </submittedName>
</protein>
<evidence type="ECO:0000313" key="6">
    <source>
        <dbReference type="EMBL" id="RSL29463.1"/>
    </source>
</evidence>
<feature type="domain" description="Carbohydrate kinase FGGY C-terminal" evidence="5">
    <location>
        <begin position="274"/>
        <end position="463"/>
    </location>
</feature>
<dbReference type="PIRSF" id="PIRSF000538">
    <property type="entry name" value="GlpK"/>
    <property type="match status" value="1"/>
</dbReference>
<dbReference type="Pfam" id="PF00370">
    <property type="entry name" value="FGGY_N"/>
    <property type="match status" value="1"/>
</dbReference>
<comment type="caution">
    <text evidence="6">The sequence shown here is derived from an EMBL/GenBank/DDBJ whole genome shotgun (WGS) entry which is preliminary data.</text>
</comment>
<dbReference type="Gene3D" id="3.30.420.40">
    <property type="match status" value="2"/>
</dbReference>
<keyword evidence="7" id="KW-1185">Reference proteome</keyword>
<accession>A0A3R9QMZ8</accession>
<evidence type="ECO:0000259" key="5">
    <source>
        <dbReference type="Pfam" id="PF02782"/>
    </source>
</evidence>
<dbReference type="AlphaFoldDB" id="A0A3R9QMZ8"/>
<dbReference type="SUPFAM" id="SSF53067">
    <property type="entry name" value="Actin-like ATPase domain"/>
    <property type="match status" value="2"/>
</dbReference>
<evidence type="ECO:0000313" key="7">
    <source>
        <dbReference type="Proteomes" id="UP000275076"/>
    </source>
</evidence>
<dbReference type="CDD" id="cd07770">
    <property type="entry name" value="ASKHA_NBD_FGGY_GntK"/>
    <property type="match status" value="1"/>
</dbReference>
<dbReference type="Proteomes" id="UP000275076">
    <property type="component" value="Unassembled WGS sequence"/>
</dbReference>
<dbReference type="GO" id="GO:0016301">
    <property type="term" value="F:kinase activity"/>
    <property type="evidence" value="ECO:0007669"/>
    <property type="project" value="UniProtKB-KW"/>
</dbReference>
<feature type="domain" description="Carbohydrate kinase FGGY N-terminal" evidence="4">
    <location>
        <begin position="21"/>
        <end position="263"/>
    </location>
</feature>
<dbReference type="InterPro" id="IPR000577">
    <property type="entry name" value="Carb_kinase_FGGY"/>
</dbReference>
<dbReference type="PANTHER" id="PTHR43095">
    <property type="entry name" value="SUGAR KINASE"/>
    <property type="match status" value="1"/>
</dbReference>
<dbReference type="GO" id="GO:0016773">
    <property type="term" value="F:phosphotransferase activity, alcohol group as acceptor"/>
    <property type="evidence" value="ECO:0007669"/>
    <property type="project" value="InterPro"/>
</dbReference>
<keyword evidence="2" id="KW-0808">Transferase</keyword>
<dbReference type="GO" id="GO:0005975">
    <property type="term" value="P:carbohydrate metabolic process"/>
    <property type="evidence" value="ECO:0007669"/>
    <property type="project" value="InterPro"/>
</dbReference>
<proteinExistence type="inferred from homology"/>
<dbReference type="Pfam" id="PF02782">
    <property type="entry name" value="FGGY_C"/>
    <property type="match status" value="1"/>
</dbReference>
<evidence type="ECO:0000256" key="2">
    <source>
        <dbReference type="ARBA" id="ARBA00022679"/>
    </source>
</evidence>
<organism evidence="6 7">
    <name type="scientific">Salibacterium salarium</name>
    <dbReference type="NCBI Taxonomy" id="284579"/>
    <lineage>
        <taxon>Bacteria</taxon>
        <taxon>Bacillati</taxon>
        <taxon>Bacillota</taxon>
        <taxon>Bacilli</taxon>
        <taxon>Bacillales</taxon>
        <taxon>Bacillaceae</taxon>
    </lineage>
</organism>
<dbReference type="PROSITE" id="PS00933">
    <property type="entry name" value="FGGY_KINASES_1"/>
    <property type="match status" value="1"/>
</dbReference>
<dbReference type="OrthoDB" id="9805576at2"/>